<evidence type="ECO:0000256" key="3">
    <source>
        <dbReference type="ARBA" id="ARBA00022755"/>
    </source>
</evidence>
<reference evidence="8 9" key="1">
    <citation type="submission" date="2018-08" db="EMBL/GenBank/DDBJ databases">
        <title>Bacillus jemisoniae sp. nov., Bacillus chryseoplanitiae sp. nov., Bacillus resnikiae sp. nov., and Bacillus frankliniae sp. nov., isolated from Viking spacecraft and associated surfaces.</title>
        <authorList>
            <person name="Seuylemezian A."/>
            <person name="Vaishampayan P."/>
        </authorList>
    </citation>
    <scope>NUCLEOTIDE SEQUENCE [LARGE SCALE GENOMIC DNA]</scope>
    <source>
        <strain evidence="8 9">JJ-247</strain>
    </source>
</reference>
<dbReference type="NCBIfam" id="NF004679">
    <property type="entry name" value="PRK06019.1-5"/>
    <property type="match status" value="1"/>
</dbReference>
<keyword evidence="9" id="KW-1185">Reference proteome</keyword>
<dbReference type="AlphaFoldDB" id="A0A398AVY1"/>
<dbReference type="UniPathway" id="UPA00074">
    <property type="reaction ID" value="UER00942"/>
</dbReference>
<feature type="binding site" evidence="5">
    <location>
        <begin position="280"/>
        <end position="281"/>
    </location>
    <ligand>
        <name>ATP</name>
        <dbReference type="ChEBI" id="CHEBI:30616"/>
    </ligand>
</feature>
<dbReference type="Gene3D" id="3.30.470.20">
    <property type="entry name" value="ATP-grasp fold, B domain"/>
    <property type="match status" value="1"/>
</dbReference>
<evidence type="ECO:0000256" key="6">
    <source>
        <dbReference type="RuleBase" id="RU361200"/>
    </source>
</evidence>
<keyword evidence="3 5" id="KW-0658">Purine biosynthesis</keyword>
<dbReference type="Gene3D" id="3.40.50.20">
    <property type="match status" value="1"/>
</dbReference>
<dbReference type="FunFam" id="3.30.1490.20:FF:000015">
    <property type="entry name" value="N5-carboxyaminoimidazole ribonucleotide synthase"/>
    <property type="match status" value="1"/>
</dbReference>
<evidence type="ECO:0000256" key="4">
    <source>
        <dbReference type="ARBA" id="ARBA00022840"/>
    </source>
</evidence>
<dbReference type="SUPFAM" id="SSF56059">
    <property type="entry name" value="Glutathione synthetase ATP-binding domain-like"/>
    <property type="match status" value="1"/>
</dbReference>
<evidence type="ECO:0000259" key="7">
    <source>
        <dbReference type="PROSITE" id="PS50975"/>
    </source>
</evidence>
<dbReference type="EMBL" id="QWVT01000047">
    <property type="protein sequence ID" value="RID81879.1"/>
    <property type="molecule type" value="Genomic_DNA"/>
</dbReference>
<evidence type="ECO:0000256" key="1">
    <source>
        <dbReference type="ARBA" id="ARBA00022598"/>
    </source>
</evidence>
<comment type="pathway">
    <text evidence="5 6">Purine metabolism; IMP biosynthesis via de novo pathway; 5-amino-1-(5-phospho-D-ribosyl)imidazole-4-carboxylate from 5-amino-1-(5-phospho-D-ribosyl)imidazole (N5-CAIR route): step 1/2.</text>
</comment>
<comment type="subunit">
    <text evidence="5 6">Homodimer.</text>
</comment>
<name>A0A398AVY1_9BACI</name>
<dbReference type="SUPFAM" id="SSF51246">
    <property type="entry name" value="Rudiment single hybrid motif"/>
    <property type="match status" value="1"/>
</dbReference>
<dbReference type="InterPro" id="IPR011761">
    <property type="entry name" value="ATP-grasp"/>
</dbReference>
<feature type="binding site" evidence="5">
    <location>
        <position position="160"/>
    </location>
    <ligand>
        <name>ATP</name>
        <dbReference type="ChEBI" id="CHEBI:30616"/>
    </ligand>
</feature>
<feature type="binding site" evidence="5">
    <location>
        <begin position="165"/>
        <end position="171"/>
    </location>
    <ligand>
        <name>ATP</name>
        <dbReference type="ChEBI" id="CHEBI:30616"/>
    </ligand>
</feature>
<organism evidence="8 9">
    <name type="scientific">Mesobacillus zeae</name>
    <dbReference type="NCBI Taxonomy" id="1917180"/>
    <lineage>
        <taxon>Bacteria</taxon>
        <taxon>Bacillati</taxon>
        <taxon>Bacillota</taxon>
        <taxon>Bacilli</taxon>
        <taxon>Bacillales</taxon>
        <taxon>Bacillaceae</taxon>
        <taxon>Mesobacillus</taxon>
    </lineage>
</organism>
<dbReference type="NCBIfam" id="NF004676">
    <property type="entry name" value="PRK06019.1-2"/>
    <property type="match status" value="1"/>
</dbReference>
<dbReference type="EC" id="6.3.4.18" evidence="5 6"/>
<evidence type="ECO:0000313" key="9">
    <source>
        <dbReference type="Proteomes" id="UP000265816"/>
    </source>
</evidence>
<sequence length="397" mass="43525">MKLKKRSWKAVMTLSKVIFPGQTIGIIGGGQLGRMMAIAAKAMGFRIMILDPTDDCPASQVADGHIVAPYDDVSALSKLEKMSDIITYEFENISAEALEWIAGNAYVPQGTELLRLTQDRISEKAAIQSAGQKVAPYKVIKGNEDLNWAISSIGYPAVLKTARGGYDGKGQLVLKRPEDMAGADDLISKGSCVLEKWVPFEKEISVIVARSVNGETKILPVAENIHKNNILHETIVPARITAEAEGKAIKAAEALAIELELVGTLAVEMFLTKDDQIYINELAPRPHNSGHYSIEACETSQFEQHIRAVCGWPLGSTRLLSPAVMVNILGEHQEPLVGKIPKLRDWKIHLYGKFEAKRQRKMGHATLLRIAADQALEEIEATGIWEETAEKIGGNIR</sequence>
<accession>A0A398AVY1</accession>
<dbReference type="NCBIfam" id="NF004675">
    <property type="entry name" value="PRK06019.1-1"/>
    <property type="match status" value="1"/>
</dbReference>
<dbReference type="InterPro" id="IPR054350">
    <property type="entry name" value="PurT/PurK_preATP-grasp"/>
</dbReference>
<dbReference type="PANTHER" id="PTHR11609:SF5">
    <property type="entry name" value="PHOSPHORIBOSYLAMINOIMIDAZOLE CARBOXYLASE"/>
    <property type="match status" value="1"/>
</dbReference>
<feature type="binding site" evidence="5">
    <location>
        <position position="226"/>
    </location>
    <ligand>
        <name>ATP</name>
        <dbReference type="ChEBI" id="CHEBI:30616"/>
    </ligand>
</feature>
<proteinExistence type="inferred from homology"/>
<dbReference type="InterPro" id="IPR016185">
    <property type="entry name" value="PreATP-grasp_dom_sf"/>
</dbReference>
<dbReference type="NCBIfam" id="TIGR01161">
    <property type="entry name" value="purK"/>
    <property type="match status" value="1"/>
</dbReference>
<dbReference type="InterPro" id="IPR013815">
    <property type="entry name" value="ATP_grasp_subdomain_1"/>
</dbReference>
<feature type="binding site" evidence="5">
    <location>
        <position position="203"/>
    </location>
    <ligand>
        <name>ATP</name>
        <dbReference type="ChEBI" id="CHEBI:30616"/>
    </ligand>
</feature>
<comment type="catalytic activity">
    <reaction evidence="5 6">
        <text>5-amino-1-(5-phospho-beta-D-ribosyl)imidazole + hydrogencarbonate + ATP = 5-carboxyamino-1-(5-phospho-D-ribosyl)imidazole + ADP + phosphate + 2 H(+)</text>
        <dbReference type="Rhea" id="RHEA:19317"/>
        <dbReference type="ChEBI" id="CHEBI:15378"/>
        <dbReference type="ChEBI" id="CHEBI:17544"/>
        <dbReference type="ChEBI" id="CHEBI:30616"/>
        <dbReference type="ChEBI" id="CHEBI:43474"/>
        <dbReference type="ChEBI" id="CHEBI:58730"/>
        <dbReference type="ChEBI" id="CHEBI:137981"/>
        <dbReference type="ChEBI" id="CHEBI:456216"/>
        <dbReference type="EC" id="6.3.4.18"/>
    </reaction>
</comment>
<dbReference type="InterPro" id="IPR005875">
    <property type="entry name" value="PurK"/>
</dbReference>
<feature type="binding site" evidence="5">
    <location>
        <begin position="195"/>
        <end position="198"/>
    </location>
    <ligand>
        <name>ATP</name>
        <dbReference type="ChEBI" id="CHEBI:30616"/>
    </ligand>
</feature>
<dbReference type="Pfam" id="PF02222">
    <property type="entry name" value="ATP-grasp"/>
    <property type="match status" value="1"/>
</dbReference>
<keyword evidence="4 5" id="KW-0067">ATP-binding</keyword>
<dbReference type="Proteomes" id="UP000265816">
    <property type="component" value="Unassembled WGS sequence"/>
</dbReference>
<evidence type="ECO:0000256" key="2">
    <source>
        <dbReference type="ARBA" id="ARBA00022741"/>
    </source>
</evidence>
<dbReference type="OrthoDB" id="9804625at2"/>
<comment type="function">
    <text evidence="5">Catalyzes the ATP-dependent conversion of 5-aminoimidazole ribonucleotide (AIR) and HCO(3)(-) to N5-carboxyaminoimidazole ribonucleotide (N5-CAIR).</text>
</comment>
<dbReference type="InterPro" id="IPR011054">
    <property type="entry name" value="Rudment_hybrid_motif"/>
</dbReference>
<dbReference type="PROSITE" id="PS50975">
    <property type="entry name" value="ATP_GRASP"/>
    <property type="match status" value="1"/>
</dbReference>
<evidence type="ECO:0000256" key="5">
    <source>
        <dbReference type="HAMAP-Rule" id="MF_01928"/>
    </source>
</evidence>
<dbReference type="GO" id="GO:0006189">
    <property type="term" value="P:'de novo' IMP biosynthetic process"/>
    <property type="evidence" value="ECO:0007669"/>
    <property type="project" value="UniProtKB-UniRule"/>
</dbReference>
<feature type="domain" description="ATP-grasp" evidence="7">
    <location>
        <begin position="124"/>
        <end position="310"/>
    </location>
</feature>
<dbReference type="GO" id="GO:0034028">
    <property type="term" value="F:5-(carboxyamino)imidazole ribonucleotide synthase activity"/>
    <property type="evidence" value="ECO:0007669"/>
    <property type="project" value="UniProtKB-UniRule"/>
</dbReference>
<keyword evidence="2 5" id="KW-0547">Nucleotide-binding</keyword>
<dbReference type="RefSeq" id="WP_119114781.1">
    <property type="nucleotide sequence ID" value="NZ_CBCSEO010000026.1"/>
</dbReference>
<comment type="similarity">
    <text evidence="5 6">Belongs to the PurK/PurT family.</text>
</comment>
<gene>
    <name evidence="5 6" type="primary">purK</name>
    <name evidence="8" type="ORF">D1970_20850</name>
</gene>
<dbReference type="GO" id="GO:0005829">
    <property type="term" value="C:cytosol"/>
    <property type="evidence" value="ECO:0007669"/>
    <property type="project" value="TreeGrafter"/>
</dbReference>
<dbReference type="Gene3D" id="3.30.1490.20">
    <property type="entry name" value="ATP-grasp fold, A domain"/>
    <property type="match status" value="1"/>
</dbReference>
<dbReference type="FunFam" id="3.30.470.20:FF:000029">
    <property type="entry name" value="N5-carboxyaminoimidazole ribonucleotide synthase"/>
    <property type="match status" value="1"/>
</dbReference>
<keyword evidence="1 5" id="KW-0436">Ligase</keyword>
<protein>
    <recommendedName>
        <fullName evidence="5 6">N5-carboxyaminoimidazole ribonucleotide synthase</fullName>
        <shortName evidence="5 6">N5-CAIR synthase</shortName>
        <ecNumber evidence="5 6">6.3.4.18</ecNumber>
    </recommendedName>
    <alternativeName>
        <fullName evidence="5 6">5-(carboxyamino)imidazole ribonucleotide synthetase</fullName>
    </alternativeName>
</protein>
<dbReference type="InterPro" id="IPR003135">
    <property type="entry name" value="ATP-grasp_carboxylate-amine"/>
</dbReference>
<dbReference type="GO" id="GO:0004638">
    <property type="term" value="F:phosphoribosylaminoimidazole carboxylase activity"/>
    <property type="evidence" value="ECO:0007669"/>
    <property type="project" value="InterPro"/>
</dbReference>
<dbReference type="Pfam" id="PF22660">
    <property type="entry name" value="RS_preATP-grasp-like"/>
    <property type="match status" value="1"/>
</dbReference>
<dbReference type="Pfam" id="PF17769">
    <property type="entry name" value="PurK_C"/>
    <property type="match status" value="1"/>
</dbReference>
<dbReference type="GO" id="GO:0046872">
    <property type="term" value="F:metal ion binding"/>
    <property type="evidence" value="ECO:0007669"/>
    <property type="project" value="InterPro"/>
</dbReference>
<dbReference type="SUPFAM" id="SSF52440">
    <property type="entry name" value="PreATP-grasp domain"/>
    <property type="match status" value="1"/>
</dbReference>
<dbReference type="HAMAP" id="MF_01928">
    <property type="entry name" value="PurK"/>
    <property type="match status" value="1"/>
</dbReference>
<dbReference type="PANTHER" id="PTHR11609">
    <property type="entry name" value="PURINE BIOSYNTHESIS PROTEIN 6/7, PUR6/7"/>
    <property type="match status" value="1"/>
</dbReference>
<comment type="function">
    <text evidence="6">Catalyzes the ATP-dependent conversion of 5-aminoimidazole ribonucleotide (AIR) and HCO(3)- to N5-carboxyaminoimidazole ribonucleotide (N5-CAIR).</text>
</comment>
<dbReference type="InterPro" id="IPR040686">
    <property type="entry name" value="PurK_C"/>
</dbReference>
<feature type="binding site" evidence="5">
    <location>
        <position position="120"/>
    </location>
    <ligand>
        <name>ATP</name>
        <dbReference type="ChEBI" id="CHEBI:30616"/>
    </ligand>
</feature>
<evidence type="ECO:0000313" key="8">
    <source>
        <dbReference type="EMBL" id="RID81879.1"/>
    </source>
</evidence>
<dbReference type="FunFam" id="3.40.50.20:FF:000016">
    <property type="entry name" value="N5-carboxyaminoimidazole ribonucleotide synthase"/>
    <property type="match status" value="1"/>
</dbReference>
<comment type="caution">
    <text evidence="8">The sequence shown here is derived from an EMBL/GenBank/DDBJ whole genome shotgun (WGS) entry which is preliminary data.</text>
</comment>
<dbReference type="GO" id="GO:0005524">
    <property type="term" value="F:ATP binding"/>
    <property type="evidence" value="ECO:0007669"/>
    <property type="project" value="UniProtKB-UniRule"/>
</dbReference>